<evidence type="ECO:0000313" key="3">
    <source>
        <dbReference type="EMBL" id="CRL63027.1"/>
    </source>
</evidence>
<dbReference type="GO" id="GO:0016491">
    <property type="term" value="F:oxidoreductase activity"/>
    <property type="evidence" value="ECO:0007669"/>
    <property type="project" value="UniProtKB-KW"/>
</dbReference>
<evidence type="ECO:0000313" key="4">
    <source>
        <dbReference type="Proteomes" id="UP000183920"/>
    </source>
</evidence>
<dbReference type="Proteomes" id="UP000183920">
    <property type="component" value="Unassembled WGS sequence"/>
</dbReference>
<dbReference type="Pfam" id="PF13561">
    <property type="entry name" value="adh_short_C2"/>
    <property type="match status" value="1"/>
</dbReference>
<dbReference type="PANTHER" id="PTHR43639">
    <property type="entry name" value="OXIDOREDUCTASE, SHORT-CHAIN DEHYDROGENASE/REDUCTASE FAMILY (AFU_ORTHOLOGUE AFUA_5G02870)"/>
    <property type="match status" value="1"/>
</dbReference>
<dbReference type="PRINTS" id="PR00081">
    <property type="entry name" value="GDHRDH"/>
</dbReference>
<dbReference type="EMBL" id="CVRY01000004">
    <property type="protein sequence ID" value="CRL63027.1"/>
    <property type="molecule type" value="Genomic_DNA"/>
</dbReference>
<name>A0A0G4QAQ9_9GAMM</name>
<dbReference type="PRINTS" id="PR00080">
    <property type="entry name" value="SDRFAMILY"/>
</dbReference>
<dbReference type="SUPFAM" id="SSF51735">
    <property type="entry name" value="NAD(P)-binding Rossmann-fold domains"/>
    <property type="match status" value="1"/>
</dbReference>
<dbReference type="PROSITE" id="PS00061">
    <property type="entry name" value="ADH_SHORT"/>
    <property type="match status" value="1"/>
</dbReference>
<dbReference type="NCBIfam" id="NF005559">
    <property type="entry name" value="PRK07231.1"/>
    <property type="match status" value="1"/>
</dbReference>
<dbReference type="Gene3D" id="3.40.50.720">
    <property type="entry name" value="NAD(P)-binding Rossmann-like Domain"/>
    <property type="match status" value="1"/>
</dbReference>
<dbReference type="InterPro" id="IPR036291">
    <property type="entry name" value="NAD(P)-bd_dom_sf"/>
</dbReference>
<accession>A0A0G4QAQ9</accession>
<sequence>MYNDLQGKVAVVTGSSRGIGAAIVSRLVAEGMNVVINYHSDEKEAQCLADDLNKLNLGKAIIFGGDISNEDVAHNFIYCAINHFGKLDLLINNAGIETQTPSHAVDLADWRKIIDVNLTSYFLTARSALRYFVENKIQGNIINISSVHEIIPWPTFASYAASKGGVRMLTQSLALEYASQGIKINSIGPGAINTPINQEKMQDDTLREELEEMIPMRYAAEPEVVANVAAWLASEQSAYITGQTIFIDGGMTLYSSFQSGKG</sequence>
<comment type="similarity">
    <text evidence="1">Belongs to the short-chain dehydrogenases/reductases (SDR) family.</text>
</comment>
<gene>
    <name evidence="3" type="primary">gdhI</name>
    <name evidence="3" type="ORF">BN1804_02280</name>
</gene>
<dbReference type="FunFam" id="3.40.50.720:FF:000084">
    <property type="entry name" value="Short-chain dehydrogenase reductase"/>
    <property type="match status" value="1"/>
</dbReference>
<dbReference type="InterPro" id="IPR020904">
    <property type="entry name" value="Sc_DH/Rdtase_CS"/>
</dbReference>
<reference evidence="4" key="1">
    <citation type="submission" date="2015-06" db="EMBL/GenBank/DDBJ databases">
        <authorList>
            <person name="Urmite Genomes"/>
        </authorList>
    </citation>
    <scope>NUCLEOTIDE SEQUENCE [LARGE SCALE GENOMIC DNA]</scope>
    <source>
        <strain evidence="4">CSUR P1867</strain>
    </source>
</reference>
<evidence type="ECO:0000256" key="1">
    <source>
        <dbReference type="ARBA" id="ARBA00006484"/>
    </source>
</evidence>
<dbReference type="AlphaFoldDB" id="A0A0G4QAQ9"/>
<organism evidence="3 4">
    <name type="scientific">Proteus penneri</name>
    <dbReference type="NCBI Taxonomy" id="102862"/>
    <lineage>
        <taxon>Bacteria</taxon>
        <taxon>Pseudomonadati</taxon>
        <taxon>Pseudomonadota</taxon>
        <taxon>Gammaproteobacteria</taxon>
        <taxon>Enterobacterales</taxon>
        <taxon>Morganellaceae</taxon>
        <taxon>Proteus</taxon>
    </lineage>
</organism>
<evidence type="ECO:0000256" key="2">
    <source>
        <dbReference type="ARBA" id="ARBA00023002"/>
    </source>
</evidence>
<accession>A0A379EMP9</accession>
<protein>
    <submittedName>
        <fullName evidence="3">Glucose 1-dehydrogenase 1</fullName>
    </submittedName>
</protein>
<proteinExistence type="inferred from homology"/>
<keyword evidence="2" id="KW-0560">Oxidoreductase</keyword>
<dbReference type="InterPro" id="IPR002347">
    <property type="entry name" value="SDR_fam"/>
</dbReference>
<dbReference type="RefSeq" id="WP_006532993.1">
    <property type="nucleotide sequence ID" value="NZ_CAXOKJ010000009.1"/>
</dbReference>
<dbReference type="PANTHER" id="PTHR43639:SF1">
    <property type="entry name" value="SHORT-CHAIN DEHYDROGENASE_REDUCTASE FAMILY PROTEIN"/>
    <property type="match status" value="1"/>
</dbReference>